<name>A0AAX3SG82_9BURK</name>
<dbReference type="EMBL" id="CP120956">
    <property type="protein sequence ID" value="WFF79066.1"/>
    <property type="molecule type" value="Genomic_DNA"/>
</dbReference>
<sequence>MAPTRIKYRLATCLFKMIILIFLPHESHGEPKEYKNIIEYSLTLKVEKNSIKTNIVNNSSKDIKLRKDSFPSSLLIRGINLSAYSDSEELKPIGLFIPIGSNSDLKIIPAGGELSGEININKLINNDCFLLKKNPIIIFWRYSAQTDEGILPAKEGAIRISDKDVSCD</sequence>
<evidence type="ECO:0000313" key="1">
    <source>
        <dbReference type="EMBL" id="WFF79066.1"/>
    </source>
</evidence>
<dbReference type="Proteomes" id="UP001219066">
    <property type="component" value="Chromosome"/>
</dbReference>
<dbReference type="RefSeq" id="WP_277848619.1">
    <property type="nucleotide sequence ID" value="NZ_CP120956.1"/>
</dbReference>
<proteinExistence type="predicted"/>
<dbReference type="AlphaFoldDB" id="A0AAX3SG82"/>
<reference evidence="1" key="1">
    <citation type="submission" date="2023-03" db="EMBL/GenBank/DDBJ databases">
        <title>Synergistic degradation of erythromycin by symbiotic bacteria Ery-6A and Ery-6B and application in simulated water remediation.</title>
        <authorList>
            <person name="Xu S."/>
        </authorList>
    </citation>
    <scope>NUCLEOTIDE SEQUENCE</scope>
    <source>
        <strain evidence="1">Ery-6A</strain>
    </source>
</reference>
<protein>
    <submittedName>
        <fullName evidence="1">Uncharacterized protein</fullName>
    </submittedName>
</protein>
<organism evidence="1 2">
    <name type="scientific">Delftia tsuruhatensis</name>
    <dbReference type="NCBI Taxonomy" id="180282"/>
    <lineage>
        <taxon>Bacteria</taxon>
        <taxon>Pseudomonadati</taxon>
        <taxon>Pseudomonadota</taxon>
        <taxon>Betaproteobacteria</taxon>
        <taxon>Burkholderiales</taxon>
        <taxon>Comamonadaceae</taxon>
        <taxon>Delftia</taxon>
    </lineage>
</organism>
<accession>A0AAX3SG82</accession>
<evidence type="ECO:0000313" key="2">
    <source>
        <dbReference type="Proteomes" id="UP001219066"/>
    </source>
</evidence>
<gene>
    <name evidence="1" type="ORF">PYR84_19220</name>
</gene>